<gene>
    <name evidence="1" type="ORF">HGRIS_007194</name>
</gene>
<comment type="caution">
    <text evidence="1">The sequence shown here is derived from an EMBL/GenBank/DDBJ whole genome shotgun (WGS) entry which is preliminary data.</text>
</comment>
<organism evidence="1 2">
    <name type="scientific">Hohenbuehelia grisea</name>
    <dbReference type="NCBI Taxonomy" id="104357"/>
    <lineage>
        <taxon>Eukaryota</taxon>
        <taxon>Fungi</taxon>
        <taxon>Dikarya</taxon>
        <taxon>Basidiomycota</taxon>
        <taxon>Agaricomycotina</taxon>
        <taxon>Agaricomycetes</taxon>
        <taxon>Agaricomycetidae</taxon>
        <taxon>Agaricales</taxon>
        <taxon>Pleurotineae</taxon>
        <taxon>Pleurotaceae</taxon>
        <taxon>Hohenbuehelia</taxon>
    </lineage>
</organism>
<proteinExistence type="predicted"/>
<name>A0ABR3JBX8_9AGAR</name>
<dbReference type="Proteomes" id="UP001556367">
    <property type="component" value="Unassembled WGS sequence"/>
</dbReference>
<sequence length="51" mass="5696">MGLVTQETLRKNAARTVRDPQINVRVDIDVADPVEPSWREDRSGCVVSTSQ</sequence>
<evidence type="ECO:0000313" key="1">
    <source>
        <dbReference type="EMBL" id="KAL0952982.1"/>
    </source>
</evidence>
<protein>
    <submittedName>
        <fullName evidence="1">Uncharacterized protein</fullName>
    </submittedName>
</protein>
<accession>A0ABR3JBX8</accession>
<evidence type="ECO:0000313" key="2">
    <source>
        <dbReference type="Proteomes" id="UP001556367"/>
    </source>
</evidence>
<dbReference type="EMBL" id="JASNQZ010000010">
    <property type="protein sequence ID" value="KAL0952982.1"/>
    <property type="molecule type" value="Genomic_DNA"/>
</dbReference>
<reference evidence="2" key="1">
    <citation type="submission" date="2024-06" db="EMBL/GenBank/DDBJ databases">
        <title>Multi-omics analyses provide insights into the biosynthesis of the anticancer antibiotic pleurotin in Hohenbuehelia grisea.</title>
        <authorList>
            <person name="Weaver J.A."/>
            <person name="Alberti F."/>
        </authorList>
    </citation>
    <scope>NUCLEOTIDE SEQUENCE [LARGE SCALE GENOMIC DNA]</scope>
    <source>
        <strain evidence="2">T-177</strain>
    </source>
</reference>
<keyword evidence="2" id="KW-1185">Reference proteome</keyword>